<dbReference type="InterPro" id="IPR000836">
    <property type="entry name" value="PRTase_dom"/>
</dbReference>
<dbReference type="InterPro" id="IPR051910">
    <property type="entry name" value="ComF/GntX_DNA_util-trans"/>
</dbReference>
<dbReference type="PANTHER" id="PTHR47505:SF1">
    <property type="entry name" value="DNA UTILIZATION PROTEIN YHGH"/>
    <property type="match status" value="1"/>
</dbReference>
<keyword evidence="4" id="KW-1185">Reference proteome</keyword>
<evidence type="ECO:0000256" key="1">
    <source>
        <dbReference type="ARBA" id="ARBA00008007"/>
    </source>
</evidence>
<evidence type="ECO:0000313" key="4">
    <source>
        <dbReference type="Proteomes" id="UP000198729"/>
    </source>
</evidence>
<comment type="similarity">
    <text evidence="1">Belongs to the ComF/GntX family.</text>
</comment>
<dbReference type="AlphaFoldDB" id="A0A1G5SDZ4"/>
<dbReference type="PANTHER" id="PTHR47505">
    <property type="entry name" value="DNA UTILIZATION PROTEIN YHGH"/>
    <property type="match status" value="1"/>
</dbReference>
<evidence type="ECO:0000259" key="2">
    <source>
        <dbReference type="Pfam" id="PF00156"/>
    </source>
</evidence>
<evidence type="ECO:0000313" key="3">
    <source>
        <dbReference type="EMBL" id="SCZ85416.1"/>
    </source>
</evidence>
<proteinExistence type="inferred from homology"/>
<dbReference type="Proteomes" id="UP000198729">
    <property type="component" value="Unassembled WGS sequence"/>
</dbReference>
<organism evidence="3 4">
    <name type="scientific">Nitrosomonas mobilis</name>
    <dbReference type="NCBI Taxonomy" id="51642"/>
    <lineage>
        <taxon>Bacteria</taxon>
        <taxon>Pseudomonadati</taxon>
        <taxon>Pseudomonadota</taxon>
        <taxon>Betaproteobacteria</taxon>
        <taxon>Nitrosomonadales</taxon>
        <taxon>Nitrosomonadaceae</taxon>
        <taxon>Nitrosomonas</taxon>
    </lineage>
</organism>
<dbReference type="InterPro" id="IPR029057">
    <property type="entry name" value="PRTase-like"/>
</dbReference>
<dbReference type="STRING" id="51642.NSMM_380038"/>
<feature type="domain" description="Phosphoribosyltransferase" evidence="2">
    <location>
        <begin position="151"/>
        <end position="193"/>
    </location>
</feature>
<gene>
    <name evidence="3" type="ORF">NSMM_380038</name>
</gene>
<dbReference type="SUPFAM" id="SSF53271">
    <property type="entry name" value="PRTase-like"/>
    <property type="match status" value="1"/>
</dbReference>
<dbReference type="Gene3D" id="3.40.50.2020">
    <property type="match status" value="1"/>
</dbReference>
<name>A0A1G5SDZ4_9PROT</name>
<dbReference type="CDD" id="cd06223">
    <property type="entry name" value="PRTases_typeI"/>
    <property type="match status" value="1"/>
</dbReference>
<protein>
    <recommendedName>
        <fullName evidence="2">Phosphoribosyltransferase domain-containing protein</fullName>
    </recommendedName>
</protein>
<dbReference type="Pfam" id="PF00156">
    <property type="entry name" value="Pribosyltran"/>
    <property type="match status" value="1"/>
</dbReference>
<dbReference type="EMBL" id="FMWO01000045">
    <property type="protein sequence ID" value="SCZ85416.1"/>
    <property type="molecule type" value="Genomic_DNA"/>
</dbReference>
<reference evidence="3 4" key="1">
    <citation type="submission" date="2016-10" db="EMBL/GenBank/DDBJ databases">
        <authorList>
            <person name="de Groot N.N."/>
        </authorList>
    </citation>
    <scope>NUCLEOTIDE SEQUENCE [LARGE SCALE GENOMIC DNA]</scope>
    <source>
        <strain evidence="3">1</strain>
    </source>
</reference>
<sequence length="200" mass="22110">MNLPRLPAQHCPSCLLPITPAHICGSCLHNPPVWTNAIAALRYTFPVDAMIQALKYRPDLTLTPILADCLLSVIPSSATLPDYVIPVPIHAVRLRQRGFNQALEIGRYLCKQTSITLLLDACSRSRDTVSQTELPWRKRQKNVRGAFACQQDLTGKHVAIVDDVMTSGATLNELSKVLRRQGAVAISIWVVARAIPRRLS</sequence>
<accession>A0A1G5SDZ4</accession>